<dbReference type="AlphaFoldDB" id="D6TZG5"/>
<dbReference type="InParanoid" id="D6TZG5"/>
<gene>
    <name evidence="1" type="ORF">Krac_2719</name>
</gene>
<evidence type="ECO:0000313" key="1">
    <source>
        <dbReference type="EMBL" id="EFH81955.1"/>
    </source>
</evidence>
<name>D6TZG5_KTERA</name>
<keyword evidence="2" id="KW-1185">Reference proteome</keyword>
<protein>
    <submittedName>
        <fullName evidence="1">Uncharacterized protein</fullName>
    </submittedName>
</protein>
<organism evidence="1 2">
    <name type="scientific">Ktedonobacter racemifer DSM 44963</name>
    <dbReference type="NCBI Taxonomy" id="485913"/>
    <lineage>
        <taxon>Bacteria</taxon>
        <taxon>Bacillati</taxon>
        <taxon>Chloroflexota</taxon>
        <taxon>Ktedonobacteria</taxon>
        <taxon>Ktedonobacterales</taxon>
        <taxon>Ktedonobacteraceae</taxon>
        <taxon>Ktedonobacter</taxon>
    </lineage>
</organism>
<dbReference type="EMBL" id="ADVG01000004">
    <property type="protein sequence ID" value="EFH81955.1"/>
    <property type="molecule type" value="Genomic_DNA"/>
</dbReference>
<comment type="caution">
    <text evidence="1">The sequence shown here is derived from an EMBL/GenBank/DDBJ whole genome shotgun (WGS) entry which is preliminary data.</text>
</comment>
<dbReference type="Proteomes" id="UP000004508">
    <property type="component" value="Unassembled WGS sequence"/>
</dbReference>
<proteinExistence type="predicted"/>
<evidence type="ECO:0000313" key="2">
    <source>
        <dbReference type="Proteomes" id="UP000004508"/>
    </source>
</evidence>
<reference evidence="1 2" key="1">
    <citation type="journal article" date="2011" name="Stand. Genomic Sci.">
        <title>Non-contiguous finished genome sequence and contextual data of the filamentous soil bacterium Ktedonobacter racemifer type strain (SOSP1-21).</title>
        <authorList>
            <person name="Chang Y.J."/>
            <person name="Land M."/>
            <person name="Hauser L."/>
            <person name="Chertkov O."/>
            <person name="Del Rio T.G."/>
            <person name="Nolan M."/>
            <person name="Copeland A."/>
            <person name="Tice H."/>
            <person name="Cheng J.F."/>
            <person name="Lucas S."/>
            <person name="Han C."/>
            <person name="Goodwin L."/>
            <person name="Pitluck S."/>
            <person name="Ivanova N."/>
            <person name="Ovchinikova G."/>
            <person name="Pati A."/>
            <person name="Chen A."/>
            <person name="Palaniappan K."/>
            <person name="Mavromatis K."/>
            <person name="Liolios K."/>
            <person name="Brettin T."/>
            <person name="Fiebig A."/>
            <person name="Rohde M."/>
            <person name="Abt B."/>
            <person name="Goker M."/>
            <person name="Detter J.C."/>
            <person name="Woyke T."/>
            <person name="Bristow J."/>
            <person name="Eisen J.A."/>
            <person name="Markowitz V."/>
            <person name="Hugenholtz P."/>
            <person name="Kyrpides N.C."/>
            <person name="Klenk H.P."/>
            <person name="Lapidus A."/>
        </authorList>
    </citation>
    <scope>NUCLEOTIDE SEQUENCE [LARGE SCALE GENOMIC DNA]</scope>
    <source>
        <strain evidence="2">DSM 44963</strain>
    </source>
</reference>
<sequence length="171" mass="19372">MNGETQHPPGYPFLCTAVPIEENACSIVVRLRERHGYTACSLPGALQKNHGILLSSWHCAFQLGTPAHVSMRMRTQVDFSLSYIIVCRSSFLSWLHQPGEATHVPSSPKIGNDFAHYWVVFLFPFWRAFQYTRSKSCGASVDPFPVFPSFSNDHSIRKNYMTSSLWKVDTT</sequence>
<accession>D6TZG5</accession>